<organism evidence="5 6">
    <name type="scientific">Toxocara canis</name>
    <name type="common">Canine roundworm</name>
    <dbReference type="NCBI Taxonomy" id="6265"/>
    <lineage>
        <taxon>Eukaryota</taxon>
        <taxon>Metazoa</taxon>
        <taxon>Ecdysozoa</taxon>
        <taxon>Nematoda</taxon>
        <taxon>Chromadorea</taxon>
        <taxon>Rhabditida</taxon>
        <taxon>Spirurina</taxon>
        <taxon>Ascaridomorpha</taxon>
        <taxon>Ascaridoidea</taxon>
        <taxon>Toxocaridae</taxon>
        <taxon>Toxocara</taxon>
    </lineage>
</organism>
<evidence type="ECO:0000313" key="5">
    <source>
        <dbReference type="Proteomes" id="UP000050794"/>
    </source>
</evidence>
<feature type="compositionally biased region" description="Polar residues" evidence="2">
    <location>
        <begin position="232"/>
        <end position="241"/>
    </location>
</feature>
<feature type="coiled-coil region" evidence="1">
    <location>
        <begin position="5"/>
        <end position="102"/>
    </location>
</feature>
<reference evidence="4 5" key="2">
    <citation type="submission" date="2018-11" db="EMBL/GenBank/DDBJ databases">
        <authorList>
            <consortium name="Pathogen Informatics"/>
        </authorList>
    </citation>
    <scope>NUCLEOTIDE SEQUENCE [LARGE SCALE GENOMIC DNA]</scope>
</reference>
<feature type="coiled-coil region" evidence="1">
    <location>
        <begin position="127"/>
        <end position="186"/>
    </location>
</feature>
<dbReference type="Pfam" id="PF13851">
    <property type="entry name" value="GAS"/>
    <property type="match status" value="1"/>
</dbReference>
<evidence type="ECO:0000256" key="1">
    <source>
        <dbReference type="SAM" id="Coils"/>
    </source>
</evidence>
<dbReference type="InterPro" id="IPR025593">
    <property type="entry name" value="GAS8_dom"/>
</dbReference>
<proteinExistence type="predicted"/>
<reference evidence="6" key="1">
    <citation type="submission" date="2016-06" db="UniProtKB">
        <authorList>
            <consortium name="WormBaseParasite"/>
        </authorList>
    </citation>
    <scope>IDENTIFICATION</scope>
</reference>
<evidence type="ECO:0000313" key="6">
    <source>
        <dbReference type="WBParaSite" id="TCNE_0000001101-mRNA-1"/>
    </source>
</evidence>
<dbReference type="AlphaFoldDB" id="A0A183TUU2"/>
<evidence type="ECO:0000256" key="2">
    <source>
        <dbReference type="SAM" id="MobiDB-lite"/>
    </source>
</evidence>
<dbReference type="WBParaSite" id="TCNE_0000001101-mRNA-1">
    <property type="protein sequence ID" value="TCNE_0000001101-mRNA-1"/>
    <property type="gene ID" value="TCNE_0000001101"/>
</dbReference>
<feature type="region of interest" description="Disordered" evidence="2">
    <location>
        <begin position="214"/>
        <end position="241"/>
    </location>
</feature>
<accession>A0A183TUU2</accession>
<dbReference type="EMBL" id="UYWY01000004">
    <property type="protein sequence ID" value="VDM23379.1"/>
    <property type="molecule type" value="Genomic_DNA"/>
</dbReference>
<evidence type="ECO:0000313" key="4">
    <source>
        <dbReference type="EMBL" id="VDM23379.1"/>
    </source>
</evidence>
<protein>
    <submittedName>
        <fullName evidence="6">Myosin_tail_1 domain-containing protein</fullName>
    </submittedName>
</protein>
<feature type="domain" description="Growth arrest-specific protein 8" evidence="3">
    <location>
        <begin position="49"/>
        <end position="206"/>
    </location>
</feature>
<keyword evidence="5" id="KW-1185">Reference proteome</keyword>
<evidence type="ECO:0000259" key="3">
    <source>
        <dbReference type="Pfam" id="PF13851"/>
    </source>
</evidence>
<dbReference type="GO" id="GO:0031514">
    <property type="term" value="C:motile cilium"/>
    <property type="evidence" value="ECO:0007669"/>
    <property type="project" value="InterPro"/>
</dbReference>
<name>A0A183TUU2_TOXCA</name>
<dbReference type="Proteomes" id="UP000050794">
    <property type="component" value="Unassembled WGS sequence"/>
</dbReference>
<dbReference type="GO" id="GO:0048870">
    <property type="term" value="P:cell motility"/>
    <property type="evidence" value="ECO:0007669"/>
    <property type="project" value="InterPro"/>
</dbReference>
<gene>
    <name evidence="4" type="ORF">TCNE_LOCUS12</name>
</gene>
<sequence length="241" mass="28110">MRRELEQLRADKVRLVAELDDFKRRVVKSEAERRELEANRARLERERVALKRQVETLEEDKQRTDSAVRQTAAERQALDKSLSAMEKENMELYRNCSQLQNQVGALKVAQLEKDNDGRALAESAAQRRVLEGHLQRLTHEKRELERVLEQREQAHMQKMKLLESKIAVLREQLETERKRRRDFVERATANERDIGELRSGLDGSIASLQRLTIQTPVKGRRAPDSGIRTRAHSTSRSPFRL</sequence>
<keyword evidence="1" id="KW-0175">Coiled coil</keyword>